<protein>
    <recommendedName>
        <fullName evidence="4">Beta/Gamma crystallin</fullName>
    </recommendedName>
</protein>
<organism evidence="2 3">
    <name type="scientific">Pseudomonas azadiae</name>
    <dbReference type="NCBI Taxonomy" id="2843612"/>
    <lineage>
        <taxon>Bacteria</taxon>
        <taxon>Pseudomonadati</taxon>
        <taxon>Pseudomonadota</taxon>
        <taxon>Gammaproteobacteria</taxon>
        <taxon>Pseudomonadales</taxon>
        <taxon>Pseudomonadaceae</taxon>
        <taxon>Pseudomonas</taxon>
    </lineage>
</organism>
<dbReference type="PROSITE" id="PS51257">
    <property type="entry name" value="PROKAR_LIPOPROTEIN"/>
    <property type="match status" value="1"/>
</dbReference>
<comment type="caution">
    <text evidence="2">The sequence shown here is derived from an EMBL/GenBank/DDBJ whole genome shotgun (WGS) entry which is preliminary data.</text>
</comment>
<proteinExistence type="predicted"/>
<feature type="signal peptide" evidence="1">
    <location>
        <begin position="1"/>
        <end position="21"/>
    </location>
</feature>
<dbReference type="Proteomes" id="UP001048976">
    <property type="component" value="Unassembled WGS sequence"/>
</dbReference>
<evidence type="ECO:0000256" key="1">
    <source>
        <dbReference type="SAM" id="SignalP"/>
    </source>
</evidence>
<sequence>MKSLIALPLAALMLVSAQVSASCLYINESYTGIIPPKTAITAHGPFKITSANGCSGAGIDATVSTGGVGRAPEIYIEQDVGSSWNRVSFSIGNNASYSGAFGNYRVVLNNDDAVSKSYSGAVRYGR</sequence>
<keyword evidence="3" id="KW-1185">Reference proteome</keyword>
<accession>A0ABS6P4H0</accession>
<gene>
    <name evidence="2" type="ORF">KVG91_22565</name>
</gene>
<feature type="chain" id="PRO_5047095865" description="Beta/Gamma crystallin" evidence="1">
    <location>
        <begin position="22"/>
        <end position="126"/>
    </location>
</feature>
<keyword evidence="1" id="KW-0732">Signal</keyword>
<reference evidence="2" key="1">
    <citation type="submission" date="2021-06" db="EMBL/GenBank/DDBJ databases">
        <title>Updating the genus Pseudomonas: Description of 43 new species and partition of the Pseudomonas putida group.</title>
        <authorList>
            <person name="Girard L."/>
            <person name="Lood C."/>
            <person name="Vandamme P."/>
            <person name="Rokni-Zadeh H."/>
            <person name="Van Noort V."/>
            <person name="Hofte M."/>
            <person name="Lavigne R."/>
            <person name="De Mot R."/>
        </authorList>
    </citation>
    <scope>NUCLEOTIDE SEQUENCE</scope>
    <source>
        <strain evidence="2">SWRI103</strain>
    </source>
</reference>
<evidence type="ECO:0000313" key="2">
    <source>
        <dbReference type="EMBL" id="MBV4455369.1"/>
    </source>
</evidence>
<evidence type="ECO:0000313" key="3">
    <source>
        <dbReference type="Proteomes" id="UP001048976"/>
    </source>
</evidence>
<evidence type="ECO:0008006" key="4">
    <source>
        <dbReference type="Google" id="ProtNLM"/>
    </source>
</evidence>
<name>A0ABS6P4H0_9PSED</name>
<dbReference type="EMBL" id="JAHSTY010000002">
    <property type="protein sequence ID" value="MBV4455369.1"/>
    <property type="molecule type" value="Genomic_DNA"/>
</dbReference>
<dbReference type="RefSeq" id="WP_169376239.1">
    <property type="nucleotide sequence ID" value="NZ_JAHSTY010000002.1"/>
</dbReference>